<proteinExistence type="predicted"/>
<organism evidence="1 2">
    <name type="scientific">Apiospora saccharicola</name>
    <dbReference type="NCBI Taxonomy" id="335842"/>
    <lineage>
        <taxon>Eukaryota</taxon>
        <taxon>Fungi</taxon>
        <taxon>Dikarya</taxon>
        <taxon>Ascomycota</taxon>
        <taxon>Pezizomycotina</taxon>
        <taxon>Sordariomycetes</taxon>
        <taxon>Xylariomycetidae</taxon>
        <taxon>Amphisphaeriales</taxon>
        <taxon>Apiosporaceae</taxon>
        <taxon>Apiospora</taxon>
    </lineage>
</organism>
<reference evidence="1 2" key="1">
    <citation type="submission" date="2023-01" db="EMBL/GenBank/DDBJ databases">
        <title>Analysis of 21 Apiospora genomes using comparative genomics revels a genus with tremendous synthesis potential of carbohydrate active enzymes and secondary metabolites.</title>
        <authorList>
            <person name="Sorensen T."/>
        </authorList>
    </citation>
    <scope>NUCLEOTIDE SEQUENCE [LARGE SCALE GENOMIC DNA]</scope>
    <source>
        <strain evidence="1 2">CBS 83171</strain>
    </source>
</reference>
<dbReference type="EMBL" id="JAQQWM010000005">
    <property type="protein sequence ID" value="KAK8063504.1"/>
    <property type="molecule type" value="Genomic_DNA"/>
</dbReference>
<protein>
    <submittedName>
        <fullName evidence="1">Uncharacterized protein</fullName>
    </submittedName>
</protein>
<evidence type="ECO:0000313" key="1">
    <source>
        <dbReference type="EMBL" id="KAK8063504.1"/>
    </source>
</evidence>
<gene>
    <name evidence="1" type="ORF">PG996_008156</name>
</gene>
<sequence>MLGLARHTPEWYRDRLREELQELRDAKGRWERLSETSDVMFAISRAQHDGFPVRQSPLPALTSTFEGKQCWVVCAYMLGKYTSRWLFYRTAASLSGMKDPQSVREVVNPTKDSKIEEVASRHQVDKAKFCRISRHLRRVWPLFY</sequence>
<keyword evidence="2" id="KW-1185">Reference proteome</keyword>
<accession>A0ABR1UX41</accession>
<comment type="caution">
    <text evidence="1">The sequence shown here is derived from an EMBL/GenBank/DDBJ whole genome shotgun (WGS) entry which is preliminary data.</text>
</comment>
<dbReference type="Proteomes" id="UP001446871">
    <property type="component" value="Unassembled WGS sequence"/>
</dbReference>
<name>A0ABR1UX41_9PEZI</name>
<evidence type="ECO:0000313" key="2">
    <source>
        <dbReference type="Proteomes" id="UP001446871"/>
    </source>
</evidence>